<protein>
    <submittedName>
        <fullName evidence="1">Uncharacterized protein</fullName>
    </submittedName>
</protein>
<accession>A0ACC0WRC3</accession>
<gene>
    <name evidence="1" type="ORF">PsorP6_002631</name>
</gene>
<dbReference type="Proteomes" id="UP001163321">
    <property type="component" value="Chromosome 1"/>
</dbReference>
<comment type="caution">
    <text evidence="1">The sequence shown here is derived from an EMBL/GenBank/DDBJ whole genome shotgun (WGS) entry which is preliminary data.</text>
</comment>
<name>A0ACC0WRC3_9STRA</name>
<reference evidence="1 2" key="1">
    <citation type="journal article" date="2022" name="bioRxiv">
        <title>The genome of the oomycete Peronosclerospora sorghi, a cosmopolitan pathogen of maize and sorghum, is inflated with dispersed pseudogenes.</title>
        <authorList>
            <person name="Fletcher K."/>
            <person name="Martin F."/>
            <person name="Isakeit T."/>
            <person name="Cavanaugh K."/>
            <person name="Magill C."/>
            <person name="Michelmore R."/>
        </authorList>
    </citation>
    <scope>NUCLEOTIDE SEQUENCE [LARGE SCALE GENOMIC DNA]</scope>
    <source>
        <strain evidence="1">P6</strain>
    </source>
</reference>
<dbReference type="EMBL" id="CM047580">
    <property type="protein sequence ID" value="KAI9920846.1"/>
    <property type="molecule type" value="Genomic_DNA"/>
</dbReference>
<sequence length="107" mass="12447">MILQRLSKEKKFHLVILLRWQLGYIPNGRIAVLGLGAYMKIQLLLDAKRRHEGPMVDRVDMWDLPYYMCTLKAQKHQIDARVISAYFPIENCIKGLQLLCSSLFGLE</sequence>
<evidence type="ECO:0000313" key="2">
    <source>
        <dbReference type="Proteomes" id="UP001163321"/>
    </source>
</evidence>
<evidence type="ECO:0000313" key="1">
    <source>
        <dbReference type="EMBL" id="KAI9920846.1"/>
    </source>
</evidence>
<proteinExistence type="predicted"/>
<organism evidence="1 2">
    <name type="scientific">Peronosclerospora sorghi</name>
    <dbReference type="NCBI Taxonomy" id="230839"/>
    <lineage>
        <taxon>Eukaryota</taxon>
        <taxon>Sar</taxon>
        <taxon>Stramenopiles</taxon>
        <taxon>Oomycota</taxon>
        <taxon>Peronosporomycetes</taxon>
        <taxon>Peronosporales</taxon>
        <taxon>Peronosporaceae</taxon>
        <taxon>Peronosclerospora</taxon>
    </lineage>
</organism>
<keyword evidence="2" id="KW-1185">Reference proteome</keyword>